<protein>
    <submittedName>
        <fullName evidence="1">Uncharacterized protein</fullName>
    </submittedName>
</protein>
<name>A0A8H4L5W7_9HYPO</name>
<accession>A0A8H4L5W7</accession>
<evidence type="ECO:0000313" key="2">
    <source>
        <dbReference type="Proteomes" id="UP000554235"/>
    </source>
</evidence>
<organism evidence="1 2">
    <name type="scientific">Fusarium albosuccineum</name>
    <dbReference type="NCBI Taxonomy" id="1237068"/>
    <lineage>
        <taxon>Eukaryota</taxon>
        <taxon>Fungi</taxon>
        <taxon>Dikarya</taxon>
        <taxon>Ascomycota</taxon>
        <taxon>Pezizomycotina</taxon>
        <taxon>Sordariomycetes</taxon>
        <taxon>Hypocreomycetidae</taxon>
        <taxon>Hypocreales</taxon>
        <taxon>Nectriaceae</taxon>
        <taxon>Fusarium</taxon>
        <taxon>Fusarium decemcellulare species complex</taxon>
    </lineage>
</organism>
<sequence>MLMLLSSPSAMSVGKPVVFDWKFRITWEQDTGPQTPAFSAWLEGTACIVLTDANGGNCQIDICFPARDDADGYFTTADKLYRKYYKQIEDNCFPSKAGGKASVWIDPFVWLEVINYAPPTKKHRDVVRNVSLAELHGDLSKRADTTFDVIDQKLSIENPAVKLKIGGQLDHGS</sequence>
<reference evidence="1 2" key="1">
    <citation type="submission" date="2020-01" db="EMBL/GenBank/DDBJ databases">
        <title>Identification and distribution of gene clusters putatively required for synthesis of sphingolipid metabolism inhibitors in phylogenetically diverse species of the filamentous fungus Fusarium.</title>
        <authorList>
            <person name="Kim H.-S."/>
            <person name="Busman M."/>
            <person name="Brown D.W."/>
            <person name="Divon H."/>
            <person name="Uhlig S."/>
            <person name="Proctor R.H."/>
        </authorList>
    </citation>
    <scope>NUCLEOTIDE SEQUENCE [LARGE SCALE GENOMIC DNA]</scope>
    <source>
        <strain evidence="1 2">NRRL 20459</strain>
    </source>
</reference>
<comment type="caution">
    <text evidence="1">The sequence shown here is derived from an EMBL/GenBank/DDBJ whole genome shotgun (WGS) entry which is preliminary data.</text>
</comment>
<proteinExistence type="predicted"/>
<dbReference type="EMBL" id="JAADYS010001660">
    <property type="protein sequence ID" value="KAF4461754.1"/>
    <property type="molecule type" value="Genomic_DNA"/>
</dbReference>
<evidence type="ECO:0000313" key="1">
    <source>
        <dbReference type="EMBL" id="KAF4461754.1"/>
    </source>
</evidence>
<keyword evidence="2" id="KW-1185">Reference proteome</keyword>
<gene>
    <name evidence="1" type="ORF">FALBO_11451</name>
</gene>
<dbReference type="AlphaFoldDB" id="A0A8H4L5W7"/>
<dbReference type="Proteomes" id="UP000554235">
    <property type="component" value="Unassembled WGS sequence"/>
</dbReference>